<reference evidence="3" key="1">
    <citation type="submission" date="2022-11" db="UniProtKB">
        <authorList>
            <consortium name="WormBaseParasite"/>
        </authorList>
    </citation>
    <scope>IDENTIFICATION</scope>
</reference>
<feature type="region of interest" description="Disordered" evidence="1">
    <location>
        <begin position="1"/>
        <end position="76"/>
    </location>
</feature>
<evidence type="ECO:0000256" key="1">
    <source>
        <dbReference type="SAM" id="MobiDB-lite"/>
    </source>
</evidence>
<evidence type="ECO:0000313" key="3">
    <source>
        <dbReference type="WBParaSite" id="PSU_v2.g14568.t1"/>
    </source>
</evidence>
<feature type="compositionally biased region" description="Basic and acidic residues" evidence="1">
    <location>
        <begin position="54"/>
        <end position="63"/>
    </location>
</feature>
<dbReference type="Proteomes" id="UP000887577">
    <property type="component" value="Unplaced"/>
</dbReference>
<sequence>MKTVEPTQDETPTNQTIEPTVEDATNQSSVQSAAPTVTVSKQQIQSSRPYGFMRRSESSKSGKTDSLSGRHNGEMNRIVVNPLQALKGRKPKLNVAEMEKFYPIDGKDDPPRPDAREIQLLCCRISVMLKLVEDLM</sequence>
<dbReference type="AlphaFoldDB" id="A0A914Y747"/>
<accession>A0A914Y747</accession>
<name>A0A914Y747_9BILA</name>
<keyword evidence="2" id="KW-1185">Reference proteome</keyword>
<evidence type="ECO:0000313" key="2">
    <source>
        <dbReference type="Proteomes" id="UP000887577"/>
    </source>
</evidence>
<dbReference type="WBParaSite" id="PSU_v2.g14568.t1">
    <property type="protein sequence ID" value="PSU_v2.g14568.t1"/>
    <property type="gene ID" value="PSU_v2.g14568"/>
</dbReference>
<proteinExistence type="predicted"/>
<organism evidence="2 3">
    <name type="scientific">Panagrolaimus superbus</name>
    <dbReference type="NCBI Taxonomy" id="310955"/>
    <lineage>
        <taxon>Eukaryota</taxon>
        <taxon>Metazoa</taxon>
        <taxon>Ecdysozoa</taxon>
        <taxon>Nematoda</taxon>
        <taxon>Chromadorea</taxon>
        <taxon>Rhabditida</taxon>
        <taxon>Tylenchina</taxon>
        <taxon>Panagrolaimomorpha</taxon>
        <taxon>Panagrolaimoidea</taxon>
        <taxon>Panagrolaimidae</taxon>
        <taxon>Panagrolaimus</taxon>
    </lineage>
</organism>
<feature type="compositionally biased region" description="Polar residues" evidence="1">
    <location>
        <begin position="1"/>
        <end position="48"/>
    </location>
</feature>
<protein>
    <submittedName>
        <fullName evidence="3">Uncharacterized protein</fullName>
    </submittedName>
</protein>